<evidence type="ECO:0000259" key="2">
    <source>
        <dbReference type="Pfam" id="PF20153"/>
    </source>
</evidence>
<keyword evidence="1" id="KW-0812">Transmembrane</keyword>
<keyword evidence="4" id="KW-1185">Reference proteome</keyword>
<evidence type="ECO:0000256" key="1">
    <source>
        <dbReference type="SAM" id="Phobius"/>
    </source>
</evidence>
<dbReference type="AlphaFoldDB" id="A0AA39UTH5"/>
<sequence length="211" mass="24224">MKRSNPMVKKGNGTYDYERKYPEDATYEETAPNARVWKVHEDESKKHDANIVGTARDDLDLLLVFAGLFSAIVTTFVAQTYQNLQPDYPLCRLLFSTNRSSFNVLLPMVPQLTPSPLLPQSHHCFCSRYHGCLGEWTLVMSLFLSLMTALIAFIVNHWLRYYAALPSGTPRDRSLTRQFRYAGFQKWHVQVILGLLPFLLHLALAIFLVAW</sequence>
<feature type="transmembrane region" description="Helical" evidence="1">
    <location>
        <begin position="187"/>
        <end position="210"/>
    </location>
</feature>
<gene>
    <name evidence="3" type="ORF">EDD18DRAFT_522969</name>
</gene>
<keyword evidence="1" id="KW-1133">Transmembrane helix</keyword>
<protein>
    <recommendedName>
        <fullName evidence="2">DUF6535 domain-containing protein</fullName>
    </recommendedName>
</protein>
<feature type="transmembrane region" description="Helical" evidence="1">
    <location>
        <begin position="61"/>
        <end position="81"/>
    </location>
</feature>
<proteinExistence type="predicted"/>
<accession>A0AA39UTH5</accession>
<keyword evidence="1" id="KW-0472">Membrane</keyword>
<evidence type="ECO:0000313" key="3">
    <source>
        <dbReference type="EMBL" id="KAK0492180.1"/>
    </source>
</evidence>
<evidence type="ECO:0000313" key="4">
    <source>
        <dbReference type="Proteomes" id="UP001175228"/>
    </source>
</evidence>
<dbReference type="InterPro" id="IPR045338">
    <property type="entry name" value="DUF6535"/>
</dbReference>
<comment type="caution">
    <text evidence="3">The sequence shown here is derived from an EMBL/GenBank/DDBJ whole genome shotgun (WGS) entry which is preliminary data.</text>
</comment>
<organism evidence="3 4">
    <name type="scientific">Armillaria luteobubalina</name>
    <dbReference type="NCBI Taxonomy" id="153913"/>
    <lineage>
        <taxon>Eukaryota</taxon>
        <taxon>Fungi</taxon>
        <taxon>Dikarya</taxon>
        <taxon>Basidiomycota</taxon>
        <taxon>Agaricomycotina</taxon>
        <taxon>Agaricomycetes</taxon>
        <taxon>Agaricomycetidae</taxon>
        <taxon>Agaricales</taxon>
        <taxon>Marasmiineae</taxon>
        <taxon>Physalacriaceae</taxon>
        <taxon>Armillaria</taxon>
    </lineage>
</organism>
<dbReference type="EMBL" id="JAUEPU010000031">
    <property type="protein sequence ID" value="KAK0492180.1"/>
    <property type="molecule type" value="Genomic_DNA"/>
</dbReference>
<name>A0AA39UTH5_9AGAR</name>
<feature type="transmembrane region" description="Helical" evidence="1">
    <location>
        <begin position="138"/>
        <end position="159"/>
    </location>
</feature>
<dbReference type="Proteomes" id="UP001175228">
    <property type="component" value="Unassembled WGS sequence"/>
</dbReference>
<dbReference type="Pfam" id="PF20153">
    <property type="entry name" value="DUF6535"/>
    <property type="match status" value="1"/>
</dbReference>
<reference evidence="3" key="1">
    <citation type="submission" date="2023-06" db="EMBL/GenBank/DDBJ databases">
        <authorList>
            <consortium name="Lawrence Berkeley National Laboratory"/>
            <person name="Ahrendt S."/>
            <person name="Sahu N."/>
            <person name="Indic B."/>
            <person name="Wong-Bajracharya J."/>
            <person name="Merenyi Z."/>
            <person name="Ke H.-M."/>
            <person name="Monk M."/>
            <person name="Kocsube S."/>
            <person name="Drula E."/>
            <person name="Lipzen A."/>
            <person name="Balint B."/>
            <person name="Henrissat B."/>
            <person name="Andreopoulos B."/>
            <person name="Martin F.M."/>
            <person name="Harder C.B."/>
            <person name="Rigling D."/>
            <person name="Ford K.L."/>
            <person name="Foster G.D."/>
            <person name="Pangilinan J."/>
            <person name="Papanicolaou A."/>
            <person name="Barry K."/>
            <person name="LaButti K."/>
            <person name="Viragh M."/>
            <person name="Koriabine M."/>
            <person name="Yan M."/>
            <person name="Riley R."/>
            <person name="Champramary S."/>
            <person name="Plett K.L."/>
            <person name="Tsai I.J."/>
            <person name="Slot J."/>
            <person name="Sipos G."/>
            <person name="Plett J."/>
            <person name="Nagy L.G."/>
            <person name="Grigoriev I.V."/>
        </authorList>
    </citation>
    <scope>NUCLEOTIDE SEQUENCE</scope>
    <source>
        <strain evidence="3">HWK02</strain>
    </source>
</reference>
<feature type="domain" description="DUF6535" evidence="2">
    <location>
        <begin position="37"/>
        <end position="209"/>
    </location>
</feature>